<feature type="transmembrane region" description="Helical" evidence="8">
    <location>
        <begin position="114"/>
        <end position="146"/>
    </location>
</feature>
<dbReference type="Proteomes" id="UP001396334">
    <property type="component" value="Unassembled WGS sequence"/>
</dbReference>
<dbReference type="PANTHER" id="PTHR13286:SF8">
    <property type="entry name" value="OS04G0166600 PROTEIN"/>
    <property type="match status" value="1"/>
</dbReference>
<evidence type="ECO:0000256" key="7">
    <source>
        <dbReference type="SAM" id="MobiDB-lite"/>
    </source>
</evidence>
<keyword evidence="5" id="KW-0804">Transcription</keyword>
<dbReference type="InterPro" id="IPR038291">
    <property type="entry name" value="SAP30_C_sf"/>
</dbReference>
<keyword evidence="6" id="KW-0539">Nucleus</keyword>
<sequence>MHEDFQENVRQTVNFISSHLREFDALGAKDDPRTMTYNRWSPPCLGIIKANFNASVDVAHHSSVAKIILRNSEGLVMATGTFFFSFVPNAETIEAKACEKASPLVDRAYGSADLLFFSLCFSPIAFTSWIGSLLVVLVVPCPSALAGGISMNYQEETYDWFLQSQIHIQIFLGIFVSVTSPRLLWLQINYSTKSGFEDLGFENWNIGGSTEAHKSYRDGNNRTKSVLVGLQGVVKKAVGLGGWHWLVLKNGVEVKLQRNALGVLEHPTGNEVDDDRDFDNSSSGSDIGDRDHDFSSGIELHRPAKPRVRHTKPWVPSASMKPTSRSAYRDVRSIIHAPQSVNLARLDTNSLRRYCKHFKLGGINAYSPREQMLDTVQQHFVAQRPLNEAQVISEFITAAKRLKTVESDTKGEQL</sequence>
<feature type="compositionally biased region" description="Basic and acidic residues" evidence="7">
    <location>
        <begin position="287"/>
        <end position="302"/>
    </location>
</feature>
<proteinExistence type="inferred from homology"/>
<accession>A0ABR1ZZY1</accession>
<gene>
    <name evidence="10" type="ORF">V6N11_039694</name>
</gene>
<dbReference type="Pfam" id="PF13867">
    <property type="entry name" value="SAP30_Sin3_bdg"/>
    <property type="match status" value="1"/>
</dbReference>
<evidence type="ECO:0000313" key="10">
    <source>
        <dbReference type="EMBL" id="KAK8486281.1"/>
    </source>
</evidence>
<dbReference type="InterPro" id="IPR024145">
    <property type="entry name" value="His_deAcase_SAP30/SAP30L"/>
</dbReference>
<evidence type="ECO:0000256" key="4">
    <source>
        <dbReference type="ARBA" id="ARBA00023015"/>
    </source>
</evidence>
<evidence type="ECO:0000256" key="1">
    <source>
        <dbReference type="ARBA" id="ARBA00004123"/>
    </source>
</evidence>
<dbReference type="InterPro" id="IPR025718">
    <property type="entry name" value="SAP30_Sin3-bd"/>
</dbReference>
<keyword evidence="8" id="KW-0812">Transmembrane</keyword>
<name>A0ABR1ZZY1_9ROSI</name>
<keyword evidence="4" id="KW-0805">Transcription regulation</keyword>
<evidence type="ECO:0000256" key="6">
    <source>
        <dbReference type="ARBA" id="ARBA00023242"/>
    </source>
</evidence>
<evidence type="ECO:0000313" key="11">
    <source>
        <dbReference type="Proteomes" id="UP001396334"/>
    </source>
</evidence>
<feature type="domain" description="Histone deacetylase complex subunit SAP30 Sin3 binding" evidence="9">
    <location>
        <begin position="346"/>
        <end position="400"/>
    </location>
</feature>
<protein>
    <recommendedName>
        <fullName evidence="9">Histone deacetylase complex subunit SAP30 Sin3 binding domain-containing protein</fullName>
    </recommendedName>
</protein>
<evidence type="ECO:0000256" key="3">
    <source>
        <dbReference type="ARBA" id="ARBA00022491"/>
    </source>
</evidence>
<feature type="region of interest" description="Disordered" evidence="7">
    <location>
        <begin position="266"/>
        <end position="322"/>
    </location>
</feature>
<comment type="caution">
    <text evidence="10">The sequence shown here is derived from an EMBL/GenBank/DDBJ whole genome shotgun (WGS) entry which is preliminary data.</text>
</comment>
<dbReference type="PANTHER" id="PTHR13286">
    <property type="entry name" value="SAP30"/>
    <property type="match status" value="1"/>
</dbReference>
<dbReference type="EMBL" id="JBBPBN010000450">
    <property type="protein sequence ID" value="KAK8486281.1"/>
    <property type="molecule type" value="Genomic_DNA"/>
</dbReference>
<evidence type="ECO:0000256" key="2">
    <source>
        <dbReference type="ARBA" id="ARBA00006283"/>
    </source>
</evidence>
<keyword evidence="8" id="KW-1133">Transmembrane helix</keyword>
<dbReference type="Gene3D" id="6.10.160.20">
    <property type="match status" value="1"/>
</dbReference>
<organism evidence="10 11">
    <name type="scientific">Hibiscus sabdariffa</name>
    <name type="common">roselle</name>
    <dbReference type="NCBI Taxonomy" id="183260"/>
    <lineage>
        <taxon>Eukaryota</taxon>
        <taxon>Viridiplantae</taxon>
        <taxon>Streptophyta</taxon>
        <taxon>Embryophyta</taxon>
        <taxon>Tracheophyta</taxon>
        <taxon>Spermatophyta</taxon>
        <taxon>Magnoliopsida</taxon>
        <taxon>eudicotyledons</taxon>
        <taxon>Gunneridae</taxon>
        <taxon>Pentapetalae</taxon>
        <taxon>rosids</taxon>
        <taxon>malvids</taxon>
        <taxon>Malvales</taxon>
        <taxon>Malvaceae</taxon>
        <taxon>Malvoideae</taxon>
        <taxon>Hibiscus</taxon>
    </lineage>
</organism>
<keyword evidence="3" id="KW-0678">Repressor</keyword>
<evidence type="ECO:0000259" key="9">
    <source>
        <dbReference type="Pfam" id="PF13867"/>
    </source>
</evidence>
<feature type="compositionally biased region" description="Basic residues" evidence="7">
    <location>
        <begin position="303"/>
        <end position="312"/>
    </location>
</feature>
<keyword evidence="11" id="KW-1185">Reference proteome</keyword>
<comment type="subcellular location">
    <subcellularLocation>
        <location evidence="1">Nucleus</location>
    </subcellularLocation>
</comment>
<keyword evidence="8" id="KW-0472">Membrane</keyword>
<reference evidence="10 11" key="1">
    <citation type="journal article" date="2024" name="G3 (Bethesda)">
        <title>Genome assembly of Hibiscus sabdariffa L. provides insights into metabolisms of medicinal natural products.</title>
        <authorList>
            <person name="Kim T."/>
        </authorList>
    </citation>
    <scope>NUCLEOTIDE SEQUENCE [LARGE SCALE GENOMIC DNA]</scope>
    <source>
        <strain evidence="10">TK-2024</strain>
        <tissue evidence="10">Old leaves</tissue>
    </source>
</reference>
<evidence type="ECO:0000256" key="5">
    <source>
        <dbReference type="ARBA" id="ARBA00023163"/>
    </source>
</evidence>
<comment type="similarity">
    <text evidence="2">Belongs to the SAP30 family.</text>
</comment>
<evidence type="ECO:0000256" key="8">
    <source>
        <dbReference type="SAM" id="Phobius"/>
    </source>
</evidence>